<organism evidence="4 5">
    <name type="scientific">Vitis rotundifolia</name>
    <name type="common">Muscadine grape</name>
    <dbReference type="NCBI Taxonomy" id="103349"/>
    <lineage>
        <taxon>Eukaryota</taxon>
        <taxon>Viridiplantae</taxon>
        <taxon>Streptophyta</taxon>
        <taxon>Embryophyta</taxon>
        <taxon>Tracheophyta</taxon>
        <taxon>Spermatophyta</taxon>
        <taxon>Magnoliopsida</taxon>
        <taxon>eudicotyledons</taxon>
        <taxon>Gunneridae</taxon>
        <taxon>Pentapetalae</taxon>
        <taxon>rosids</taxon>
        <taxon>Vitales</taxon>
        <taxon>Vitaceae</taxon>
        <taxon>Viteae</taxon>
        <taxon>Vitis</taxon>
    </lineage>
</organism>
<evidence type="ECO:0000256" key="2">
    <source>
        <dbReference type="SAM" id="MobiDB-lite"/>
    </source>
</evidence>
<gene>
    <name evidence="4" type="ORF">PVL29_010399</name>
</gene>
<evidence type="ECO:0000256" key="3">
    <source>
        <dbReference type="SAM" id="Phobius"/>
    </source>
</evidence>
<feature type="region of interest" description="Disordered" evidence="2">
    <location>
        <begin position="30"/>
        <end position="53"/>
    </location>
</feature>
<dbReference type="Proteomes" id="UP001168098">
    <property type="component" value="Unassembled WGS sequence"/>
</dbReference>
<evidence type="ECO:0000313" key="5">
    <source>
        <dbReference type="Proteomes" id="UP001168098"/>
    </source>
</evidence>
<evidence type="ECO:0000313" key="4">
    <source>
        <dbReference type="EMBL" id="KAJ9694906.1"/>
    </source>
</evidence>
<evidence type="ECO:0008006" key="6">
    <source>
        <dbReference type="Google" id="ProtNLM"/>
    </source>
</evidence>
<keyword evidence="1" id="KW-0175">Coiled coil</keyword>
<proteinExistence type="predicted"/>
<evidence type="ECO:0000256" key="1">
    <source>
        <dbReference type="SAM" id="Coils"/>
    </source>
</evidence>
<dbReference type="GO" id="GO:0009507">
    <property type="term" value="C:chloroplast"/>
    <property type="evidence" value="ECO:0007669"/>
    <property type="project" value="TreeGrafter"/>
</dbReference>
<feature type="transmembrane region" description="Helical" evidence="3">
    <location>
        <begin position="218"/>
        <end position="237"/>
    </location>
</feature>
<keyword evidence="5" id="KW-1185">Reference proteome</keyword>
<dbReference type="PANTHER" id="PTHR35731">
    <property type="entry name" value="8-AMINO-7-OXONONANOATE SYNTHASE"/>
    <property type="match status" value="1"/>
</dbReference>
<keyword evidence="3" id="KW-0812">Transmembrane</keyword>
<dbReference type="PANTHER" id="PTHR35731:SF1">
    <property type="entry name" value="8-AMINO-7-OXONONANOATE SYNTHASE"/>
    <property type="match status" value="1"/>
</dbReference>
<comment type="caution">
    <text evidence="4">The sequence shown here is derived from an EMBL/GenBank/DDBJ whole genome shotgun (WGS) entry which is preliminary data.</text>
</comment>
<protein>
    <recommendedName>
        <fullName evidence="6">8-amino-7-oxononanoate synthase</fullName>
    </recommendedName>
</protein>
<keyword evidence="3" id="KW-0472">Membrane</keyword>
<dbReference type="EMBL" id="JARBHA010000008">
    <property type="protein sequence ID" value="KAJ9694906.1"/>
    <property type="molecule type" value="Genomic_DNA"/>
</dbReference>
<accession>A0AA38ZTH1</accession>
<dbReference type="AlphaFoldDB" id="A0AA38ZTH1"/>
<reference evidence="4 5" key="1">
    <citation type="journal article" date="2023" name="BMC Biotechnol.">
        <title>Vitis rotundifolia cv Carlos genome sequencing.</title>
        <authorList>
            <person name="Huff M."/>
            <person name="Hulse-Kemp A."/>
            <person name="Scheffler B."/>
            <person name="Youngblood R."/>
            <person name="Simpson S."/>
            <person name="Babiker E."/>
            <person name="Staton M."/>
        </authorList>
    </citation>
    <scope>NUCLEOTIDE SEQUENCE [LARGE SCALE GENOMIC DNA]</scope>
    <source>
        <tissue evidence="4">Leaf</tissue>
    </source>
</reference>
<feature type="transmembrane region" description="Helical" evidence="3">
    <location>
        <begin position="194"/>
        <end position="212"/>
    </location>
</feature>
<name>A0AA38ZTH1_VITRO</name>
<sequence length="258" mass="29561">MIALKATQTSFTPTKYALFHTRTLPKKRSTLSLCKSNDDDSSTSDGSLPEGDSRKQELLARIAMLQAQKVRLTDYLDERSAYLTQFAEEANAEFDQIGENALKELEEAGTRIMENMESQMQAFQESSEMSRLEIEKNEKKLEDFEGQIEKERNEGLFFKNLRQRTTKEKAEAKEEMEKIRELTKENAGSKIRRNIYLALAAVLVIGIIDDLISPSSDWRKVAVLGAILVALLSQFIYEQRMTTEAERTEKEKTEEENK</sequence>
<keyword evidence="3" id="KW-1133">Transmembrane helix</keyword>
<feature type="coiled-coil region" evidence="1">
    <location>
        <begin position="134"/>
        <end position="192"/>
    </location>
</feature>